<keyword evidence="2" id="KW-0444">Lipid biosynthesis</keyword>
<dbReference type="PANTHER" id="PTHR12714:SF11">
    <property type="entry name" value="PROTEIN C-TERMINAL S-ISOPRENYLCYSTEINE CARBOXYL O-METHYLTRANSFERASE"/>
    <property type="match status" value="1"/>
</dbReference>
<organism evidence="11">
    <name type="scientific">Pseudictyota dubia</name>
    <dbReference type="NCBI Taxonomy" id="2749911"/>
    <lineage>
        <taxon>Eukaryota</taxon>
        <taxon>Sar</taxon>
        <taxon>Stramenopiles</taxon>
        <taxon>Ochrophyta</taxon>
        <taxon>Bacillariophyta</taxon>
        <taxon>Mediophyceae</taxon>
        <taxon>Biddulphiophycidae</taxon>
        <taxon>Eupodiscales</taxon>
        <taxon>Odontellaceae</taxon>
        <taxon>Pseudictyota</taxon>
    </lineage>
</organism>
<proteinExistence type="predicted"/>
<evidence type="ECO:0008006" key="12">
    <source>
        <dbReference type="Google" id="ProtNLM"/>
    </source>
</evidence>
<protein>
    <recommendedName>
        <fullName evidence="12">Protein-S-isoprenylcysteine O-methyltransferase</fullName>
    </recommendedName>
</protein>
<dbReference type="Pfam" id="PF04191">
    <property type="entry name" value="PEMT"/>
    <property type="match status" value="1"/>
</dbReference>
<dbReference type="EMBL" id="HBED01034171">
    <property type="protein sequence ID" value="CAD8318338.1"/>
    <property type="molecule type" value="Transcribed_RNA"/>
</dbReference>
<name>A0A7R9W9X0_9STRA</name>
<dbReference type="GO" id="GO:0012505">
    <property type="term" value="C:endomembrane system"/>
    <property type="evidence" value="ECO:0007669"/>
    <property type="project" value="UniProtKB-SubCell"/>
</dbReference>
<evidence type="ECO:0000256" key="9">
    <source>
        <dbReference type="SAM" id="Phobius"/>
    </source>
</evidence>
<evidence type="ECO:0000256" key="8">
    <source>
        <dbReference type="ARBA" id="ARBA00023264"/>
    </source>
</evidence>
<dbReference type="Gene3D" id="1.20.120.1630">
    <property type="match status" value="1"/>
</dbReference>
<dbReference type="InterPro" id="IPR007318">
    <property type="entry name" value="Phopholipid_MeTrfase"/>
</dbReference>
<keyword evidence="8" id="KW-1208">Phospholipid metabolism</keyword>
<evidence type="ECO:0000256" key="7">
    <source>
        <dbReference type="ARBA" id="ARBA00023209"/>
    </source>
</evidence>
<evidence type="ECO:0000256" key="10">
    <source>
        <dbReference type="SAM" id="SignalP"/>
    </source>
</evidence>
<dbReference type="PANTHER" id="PTHR12714">
    <property type="entry name" value="PROTEIN-S ISOPRENYLCYSTEINE O-METHYLTRANSFERASE"/>
    <property type="match status" value="1"/>
</dbReference>
<feature type="transmembrane region" description="Helical" evidence="9">
    <location>
        <begin position="167"/>
        <end position="183"/>
    </location>
</feature>
<evidence type="ECO:0000256" key="3">
    <source>
        <dbReference type="ARBA" id="ARBA00022692"/>
    </source>
</evidence>
<dbReference type="UniPathway" id="UPA00753"/>
<sequence>MLRLHFYRFMLVPAFLLIAVCNTAIAFQIPYPQLSSVRTHTSGHLCPPRHAIRRSLSDRIHNEKSGVAIGMANTDTSPTANDSRWEPLSLQAKILLPLSIIFAVYVLLLLPSGFALGDPLWGGSAVMGTLPYEYIAFFMVLLLPRAYKYGAFATPDADEKPTLSNTAAPLAFAVTLLGAHWIGAYQHALMGQAALFPNIFFAIRLLATALVGASGLELGKSYDRVTEPDALITTGPYSMVRNPIYTSYLLLFGSTLLTLQCYAPLAVLLVVTAYYYSQRIGEEEKILQETFGKDFEQYKEQVPWRVLPFLY</sequence>
<comment type="subcellular location">
    <subcellularLocation>
        <location evidence="1">Endomembrane system</location>
        <topology evidence="1">Multi-pass membrane protein</topology>
    </subcellularLocation>
</comment>
<evidence type="ECO:0000256" key="4">
    <source>
        <dbReference type="ARBA" id="ARBA00022989"/>
    </source>
</evidence>
<keyword evidence="7" id="KW-0594">Phospholipid biosynthesis</keyword>
<evidence type="ECO:0000256" key="1">
    <source>
        <dbReference type="ARBA" id="ARBA00004127"/>
    </source>
</evidence>
<feature type="transmembrane region" description="Helical" evidence="9">
    <location>
        <begin position="248"/>
        <end position="276"/>
    </location>
</feature>
<evidence type="ECO:0000256" key="6">
    <source>
        <dbReference type="ARBA" id="ARBA00023136"/>
    </source>
</evidence>
<feature type="transmembrane region" description="Helical" evidence="9">
    <location>
        <begin position="94"/>
        <end position="117"/>
    </location>
</feature>
<feature type="transmembrane region" description="Helical" evidence="9">
    <location>
        <begin position="129"/>
        <end position="147"/>
    </location>
</feature>
<feature type="chain" id="PRO_5030671668" description="Protein-S-isoprenylcysteine O-methyltransferase" evidence="10">
    <location>
        <begin position="27"/>
        <end position="311"/>
    </location>
</feature>
<keyword evidence="4 9" id="KW-1133">Transmembrane helix</keyword>
<keyword evidence="3 9" id="KW-0812">Transmembrane</keyword>
<dbReference type="GO" id="GO:0016740">
    <property type="term" value="F:transferase activity"/>
    <property type="evidence" value="ECO:0007669"/>
    <property type="project" value="UniProtKB-ARBA"/>
</dbReference>
<accession>A0A7R9W9X0</accession>
<dbReference type="AlphaFoldDB" id="A0A7R9W9X0"/>
<keyword evidence="6 9" id="KW-0472">Membrane</keyword>
<keyword evidence="5" id="KW-0443">Lipid metabolism</keyword>
<dbReference type="GO" id="GO:0006656">
    <property type="term" value="P:phosphatidylcholine biosynthetic process"/>
    <property type="evidence" value="ECO:0007669"/>
    <property type="project" value="UniProtKB-UniPathway"/>
</dbReference>
<keyword evidence="10" id="KW-0732">Signal</keyword>
<evidence type="ECO:0000256" key="5">
    <source>
        <dbReference type="ARBA" id="ARBA00023098"/>
    </source>
</evidence>
<evidence type="ECO:0000313" key="11">
    <source>
        <dbReference type="EMBL" id="CAD8318338.1"/>
    </source>
</evidence>
<reference evidence="11" key="1">
    <citation type="submission" date="2021-01" db="EMBL/GenBank/DDBJ databases">
        <authorList>
            <person name="Corre E."/>
            <person name="Pelletier E."/>
            <person name="Niang G."/>
            <person name="Scheremetjew M."/>
            <person name="Finn R."/>
            <person name="Kale V."/>
            <person name="Holt S."/>
            <person name="Cochrane G."/>
            <person name="Meng A."/>
            <person name="Brown T."/>
            <person name="Cohen L."/>
        </authorList>
    </citation>
    <scope>NUCLEOTIDE SEQUENCE</scope>
    <source>
        <strain evidence="11">CCMP147</strain>
    </source>
</reference>
<evidence type="ECO:0000256" key="2">
    <source>
        <dbReference type="ARBA" id="ARBA00022516"/>
    </source>
</evidence>
<feature type="signal peptide" evidence="10">
    <location>
        <begin position="1"/>
        <end position="26"/>
    </location>
</feature>
<feature type="transmembrane region" description="Helical" evidence="9">
    <location>
        <begin position="195"/>
        <end position="216"/>
    </location>
</feature>
<gene>
    <name evidence="11" type="ORF">TDUB1175_LOCUS17133</name>
</gene>